<keyword evidence="5 11" id="KW-0808">Transferase</keyword>
<evidence type="ECO:0000256" key="6">
    <source>
        <dbReference type="ARBA" id="ARBA00022741"/>
    </source>
</evidence>
<comment type="function">
    <text evidence="11">Catalyzes the specific phosphorylation of the 3-hydroxyl group of shikimic acid using ATP as a cosubstrate.</text>
</comment>
<comment type="similarity">
    <text evidence="2 11">Belongs to the shikimate kinase family.</text>
</comment>
<dbReference type="GO" id="GO:0004765">
    <property type="term" value="F:shikimate kinase activity"/>
    <property type="evidence" value="ECO:0007669"/>
    <property type="project" value="UniProtKB-UniRule"/>
</dbReference>
<evidence type="ECO:0000256" key="9">
    <source>
        <dbReference type="ARBA" id="ARBA00023141"/>
    </source>
</evidence>
<keyword evidence="11" id="KW-0479">Metal-binding</keyword>
<evidence type="ECO:0000256" key="8">
    <source>
        <dbReference type="ARBA" id="ARBA00022840"/>
    </source>
</evidence>
<evidence type="ECO:0000256" key="4">
    <source>
        <dbReference type="ARBA" id="ARBA00022605"/>
    </source>
</evidence>
<keyword evidence="9 11" id="KW-0057">Aromatic amino acid biosynthesis</keyword>
<dbReference type="UniPathway" id="UPA00053">
    <property type="reaction ID" value="UER00088"/>
</dbReference>
<evidence type="ECO:0000256" key="1">
    <source>
        <dbReference type="ARBA" id="ARBA00004842"/>
    </source>
</evidence>
<feature type="binding site" evidence="11">
    <location>
        <position position="23"/>
    </location>
    <ligand>
        <name>Mg(2+)</name>
        <dbReference type="ChEBI" id="CHEBI:18420"/>
    </ligand>
</feature>
<keyword evidence="11" id="KW-0963">Cytoplasm</keyword>
<reference evidence="12 13" key="1">
    <citation type="submission" date="2020-07" db="EMBL/GenBank/DDBJ databases">
        <authorList>
            <person name="Feng X."/>
        </authorList>
    </citation>
    <scope>NUCLEOTIDE SEQUENCE [LARGE SCALE GENOMIC DNA]</scope>
    <source>
        <strain evidence="12 13">JCM31066</strain>
    </source>
</reference>
<dbReference type="HAMAP" id="MF_00109">
    <property type="entry name" value="Shikimate_kinase"/>
    <property type="match status" value="1"/>
</dbReference>
<dbReference type="PANTHER" id="PTHR21087">
    <property type="entry name" value="SHIKIMATE KINASE"/>
    <property type="match status" value="1"/>
</dbReference>
<dbReference type="PROSITE" id="PS01128">
    <property type="entry name" value="SHIKIMATE_KINASE"/>
    <property type="match status" value="1"/>
</dbReference>
<evidence type="ECO:0000256" key="2">
    <source>
        <dbReference type="ARBA" id="ARBA00006997"/>
    </source>
</evidence>
<evidence type="ECO:0000256" key="7">
    <source>
        <dbReference type="ARBA" id="ARBA00022777"/>
    </source>
</evidence>
<dbReference type="PRINTS" id="PR01100">
    <property type="entry name" value="SHIKIMTKNASE"/>
</dbReference>
<dbReference type="AlphaFoldDB" id="A0A842HK52"/>
<comment type="cofactor">
    <cofactor evidence="11">
        <name>Mg(2+)</name>
        <dbReference type="ChEBI" id="CHEBI:18420"/>
    </cofactor>
    <text evidence="11">Binds 1 Mg(2+) ion per subunit.</text>
</comment>
<dbReference type="CDD" id="cd00464">
    <property type="entry name" value="SK"/>
    <property type="match status" value="1"/>
</dbReference>
<proteinExistence type="inferred from homology"/>
<dbReference type="RefSeq" id="WP_185676961.1">
    <property type="nucleotide sequence ID" value="NZ_JACHVB010000060.1"/>
</dbReference>
<keyword evidence="4 11" id="KW-0028">Amino-acid biosynthesis</keyword>
<feature type="binding site" evidence="11">
    <location>
        <position position="160"/>
    </location>
    <ligand>
        <name>ATP</name>
        <dbReference type="ChEBI" id="CHEBI:30616"/>
    </ligand>
</feature>
<feature type="binding site" evidence="11">
    <location>
        <begin position="19"/>
        <end position="24"/>
    </location>
    <ligand>
        <name>ATP</name>
        <dbReference type="ChEBI" id="CHEBI:30616"/>
    </ligand>
</feature>
<keyword evidence="11" id="KW-0460">Magnesium</keyword>
<keyword evidence="6 11" id="KW-0547">Nucleotide-binding</keyword>
<feature type="binding site" evidence="11">
    <location>
        <position position="87"/>
    </location>
    <ligand>
        <name>substrate</name>
    </ligand>
</feature>
<dbReference type="GO" id="GO:0009073">
    <property type="term" value="P:aromatic amino acid family biosynthetic process"/>
    <property type="evidence" value="ECO:0007669"/>
    <property type="project" value="UniProtKB-KW"/>
</dbReference>
<keyword evidence="13" id="KW-1185">Reference proteome</keyword>
<dbReference type="EC" id="2.7.1.71" evidence="3 11"/>
<dbReference type="EMBL" id="JACHVB010000060">
    <property type="protein sequence ID" value="MBC2596044.1"/>
    <property type="molecule type" value="Genomic_DNA"/>
</dbReference>
<dbReference type="Pfam" id="PF01202">
    <property type="entry name" value="SKI"/>
    <property type="match status" value="1"/>
</dbReference>
<feature type="binding site" evidence="11">
    <location>
        <position position="144"/>
    </location>
    <ligand>
        <name>substrate</name>
    </ligand>
</feature>
<dbReference type="GO" id="GO:0000287">
    <property type="term" value="F:magnesium ion binding"/>
    <property type="evidence" value="ECO:0007669"/>
    <property type="project" value="UniProtKB-UniRule"/>
</dbReference>
<dbReference type="GO" id="GO:0005829">
    <property type="term" value="C:cytosol"/>
    <property type="evidence" value="ECO:0007669"/>
    <property type="project" value="TreeGrafter"/>
</dbReference>
<keyword evidence="7 11" id="KW-0418">Kinase</keyword>
<dbReference type="InterPro" id="IPR000623">
    <property type="entry name" value="Shikimate_kinase/TSH1"/>
</dbReference>
<dbReference type="GO" id="GO:0009423">
    <property type="term" value="P:chorismate biosynthetic process"/>
    <property type="evidence" value="ECO:0007669"/>
    <property type="project" value="UniProtKB-UniRule"/>
</dbReference>
<dbReference type="GO" id="GO:0005524">
    <property type="term" value="F:ATP binding"/>
    <property type="evidence" value="ECO:0007669"/>
    <property type="project" value="UniProtKB-UniRule"/>
</dbReference>
<evidence type="ECO:0000313" key="13">
    <source>
        <dbReference type="Proteomes" id="UP000546464"/>
    </source>
</evidence>
<dbReference type="InterPro" id="IPR023000">
    <property type="entry name" value="Shikimate_kinase_CS"/>
</dbReference>
<dbReference type="Proteomes" id="UP000546464">
    <property type="component" value="Unassembled WGS sequence"/>
</dbReference>
<dbReference type="InterPro" id="IPR031322">
    <property type="entry name" value="Shikimate/glucono_kinase"/>
</dbReference>
<dbReference type="SUPFAM" id="SSF52540">
    <property type="entry name" value="P-loop containing nucleoside triphosphate hydrolases"/>
    <property type="match status" value="1"/>
</dbReference>
<dbReference type="PANTHER" id="PTHR21087:SF16">
    <property type="entry name" value="SHIKIMATE KINASE 1, CHLOROPLASTIC"/>
    <property type="match status" value="1"/>
</dbReference>
<evidence type="ECO:0000256" key="5">
    <source>
        <dbReference type="ARBA" id="ARBA00022679"/>
    </source>
</evidence>
<dbReference type="InterPro" id="IPR027417">
    <property type="entry name" value="P-loop_NTPase"/>
</dbReference>
<evidence type="ECO:0000256" key="3">
    <source>
        <dbReference type="ARBA" id="ARBA00012154"/>
    </source>
</evidence>
<comment type="subunit">
    <text evidence="11">Monomer.</text>
</comment>
<evidence type="ECO:0000256" key="10">
    <source>
        <dbReference type="ARBA" id="ARBA00048567"/>
    </source>
</evidence>
<feature type="binding site" evidence="11">
    <location>
        <position position="41"/>
    </location>
    <ligand>
        <name>substrate</name>
    </ligand>
</feature>
<feature type="binding site" evidence="11">
    <location>
        <position position="125"/>
    </location>
    <ligand>
        <name>ATP</name>
        <dbReference type="ChEBI" id="CHEBI:30616"/>
    </ligand>
</feature>
<comment type="catalytic activity">
    <reaction evidence="10 11">
        <text>shikimate + ATP = 3-phosphoshikimate + ADP + H(+)</text>
        <dbReference type="Rhea" id="RHEA:13121"/>
        <dbReference type="ChEBI" id="CHEBI:15378"/>
        <dbReference type="ChEBI" id="CHEBI:30616"/>
        <dbReference type="ChEBI" id="CHEBI:36208"/>
        <dbReference type="ChEBI" id="CHEBI:145989"/>
        <dbReference type="ChEBI" id="CHEBI:456216"/>
        <dbReference type="EC" id="2.7.1.71"/>
    </reaction>
</comment>
<sequence>MSRSCKTPRPNLYLVGFMGTGKTTVGRTLARRLRMEFIDSDHVIEEQAGQPIPEIFAEKGEAHFRGLERAFIESGHPASGCIVACGGGLVTQPGMAEALRARGVVVCLFASPKTILKRTSSNSNRPLLNVPDPEGRIRELLAQREPAYLNAGTCIYTDERPFADVISHLERFYRRAANEYARKH</sequence>
<organism evidence="12 13">
    <name type="scientific">Ruficoccus amylovorans</name>
    <dbReference type="NCBI Taxonomy" id="1804625"/>
    <lineage>
        <taxon>Bacteria</taxon>
        <taxon>Pseudomonadati</taxon>
        <taxon>Verrucomicrobiota</taxon>
        <taxon>Opitutia</taxon>
        <taxon>Puniceicoccales</taxon>
        <taxon>Cerasicoccaceae</taxon>
        <taxon>Ruficoccus</taxon>
    </lineage>
</organism>
<keyword evidence="8 11" id="KW-0067">ATP-binding</keyword>
<comment type="subcellular location">
    <subcellularLocation>
        <location evidence="11">Cytoplasm</location>
    </subcellularLocation>
</comment>
<accession>A0A842HK52</accession>
<dbReference type="GO" id="GO:0008652">
    <property type="term" value="P:amino acid biosynthetic process"/>
    <property type="evidence" value="ECO:0007669"/>
    <property type="project" value="UniProtKB-KW"/>
</dbReference>
<protein>
    <recommendedName>
        <fullName evidence="3 11">Shikimate kinase</fullName>
        <shortName evidence="11">SK</shortName>
        <ecNumber evidence="3 11">2.7.1.71</ecNumber>
    </recommendedName>
</protein>
<name>A0A842HK52_9BACT</name>
<comment type="caution">
    <text evidence="12">The sequence shown here is derived from an EMBL/GenBank/DDBJ whole genome shotgun (WGS) entry which is preliminary data.</text>
</comment>
<evidence type="ECO:0000313" key="12">
    <source>
        <dbReference type="EMBL" id="MBC2596044.1"/>
    </source>
</evidence>
<evidence type="ECO:0000256" key="11">
    <source>
        <dbReference type="HAMAP-Rule" id="MF_00109"/>
    </source>
</evidence>
<gene>
    <name evidence="11" type="primary">aroK</name>
    <name evidence="12" type="ORF">H5P28_17390</name>
</gene>
<feature type="binding site" evidence="11">
    <location>
        <position position="65"/>
    </location>
    <ligand>
        <name>substrate</name>
    </ligand>
</feature>
<comment type="pathway">
    <text evidence="1 11">Metabolic intermediate biosynthesis; chorismate biosynthesis; chorismate from D-erythrose 4-phosphate and phosphoenolpyruvate: step 5/7.</text>
</comment>
<dbReference type="Gene3D" id="3.40.50.300">
    <property type="entry name" value="P-loop containing nucleotide triphosphate hydrolases"/>
    <property type="match status" value="1"/>
</dbReference>